<comment type="cofactor">
    <cofactor evidence="1">
        <name>Mg(2+)</name>
        <dbReference type="ChEBI" id="CHEBI:18420"/>
    </cofactor>
</comment>
<organism evidence="9 10">
    <name type="scientific">Amborella trichopoda</name>
    <dbReference type="NCBI Taxonomy" id="13333"/>
    <lineage>
        <taxon>Eukaryota</taxon>
        <taxon>Viridiplantae</taxon>
        <taxon>Streptophyta</taxon>
        <taxon>Embryophyta</taxon>
        <taxon>Tracheophyta</taxon>
        <taxon>Spermatophyta</taxon>
        <taxon>Magnoliopsida</taxon>
        <taxon>Amborellales</taxon>
        <taxon>Amborellaceae</taxon>
        <taxon>Amborella</taxon>
    </lineage>
</organism>
<dbReference type="GO" id="GO:0008408">
    <property type="term" value="F:3'-5' exonuclease activity"/>
    <property type="evidence" value="ECO:0000318"/>
    <property type="project" value="GO_Central"/>
</dbReference>
<dbReference type="GO" id="GO:0003676">
    <property type="term" value="F:nucleic acid binding"/>
    <property type="evidence" value="ECO:0007669"/>
    <property type="project" value="InterPro"/>
</dbReference>
<dbReference type="CDD" id="cd06127">
    <property type="entry name" value="DEDDh"/>
    <property type="match status" value="1"/>
</dbReference>
<keyword evidence="2" id="KW-0540">Nuclease</keyword>
<evidence type="ECO:0000313" key="10">
    <source>
        <dbReference type="Proteomes" id="UP000017836"/>
    </source>
</evidence>
<feature type="compositionally biased region" description="Polar residues" evidence="7">
    <location>
        <begin position="212"/>
        <end position="233"/>
    </location>
</feature>
<dbReference type="OMA" id="QPDPFDM"/>
<dbReference type="GO" id="GO:0046872">
    <property type="term" value="F:metal ion binding"/>
    <property type="evidence" value="ECO:0007669"/>
    <property type="project" value="UniProtKB-KW"/>
</dbReference>
<sequence length="523" mass="56895">MASWSNNNSINSNSNANDRSEIVFFDLETTVPFRNGAQKFELLEFGAILVCPKKLVELESFSTLVRPSNLSSVSPTSVKCNGITRDMVATAPTFLEIADRVYDILHGRVWAGHNIVRFDCARIREAFADIGRPAPEPKALIDSLALLTQKFGRRAGNMKMASLATYFGLGQQKHRSLEDVRMNLEVLKYCATVLFLESSLPEVLSINSLASPNMTTRSRTNGNSPPKGTSTPSLGVRIQGVSISPSSSSSPGNGEPTKVFAPPESNTSSMMPNADPIGFSQLIDQMRTDPTRASSAVDEENPVSNTCGVLSNMEAPPPPPLVLERNSFLEPNQVSPLLIHASLVPYFRGCHKVAVFHGDDPLQLCCANMRVRFGVSSRFVNLAGRPRLSIVVEAPPLLCQVLEKCDQLAQKASLDNGSSSEWRPVLIRKNGFFSNSNPSPAIRLNIPTMAVGDGAIYTTEISQRETSGSVHKLVFSKVDTAELDSLLVPGCFVDGHFGLDVYDYQQNAGIRLVAKRLIVRNVG</sequence>
<evidence type="ECO:0000256" key="2">
    <source>
        <dbReference type="ARBA" id="ARBA00022722"/>
    </source>
</evidence>
<dbReference type="Gene3D" id="3.30.420.10">
    <property type="entry name" value="Ribonuclease H-like superfamily/Ribonuclease H"/>
    <property type="match status" value="1"/>
</dbReference>
<dbReference type="Proteomes" id="UP000017836">
    <property type="component" value="Unassembled WGS sequence"/>
</dbReference>
<dbReference type="EMBL" id="KI397513">
    <property type="protein sequence ID" value="ERM94571.1"/>
    <property type="molecule type" value="Genomic_DNA"/>
</dbReference>
<dbReference type="PANTHER" id="PTHR30231:SF4">
    <property type="entry name" value="PROTEIN NEN2"/>
    <property type="match status" value="1"/>
</dbReference>
<gene>
    <name evidence="9" type="ORF">AMTR_s00010p00268040</name>
</gene>
<dbReference type="SMART" id="SM00479">
    <property type="entry name" value="EXOIII"/>
    <property type="match status" value="1"/>
</dbReference>
<evidence type="ECO:0000256" key="3">
    <source>
        <dbReference type="ARBA" id="ARBA00022723"/>
    </source>
</evidence>
<keyword evidence="3" id="KW-0479">Metal-binding</keyword>
<dbReference type="eggNOG" id="ENOG502QPPQ">
    <property type="taxonomic scope" value="Eukaryota"/>
</dbReference>
<dbReference type="HOGENOM" id="CLU_030072_0_0_1"/>
<keyword evidence="10" id="KW-1185">Reference proteome</keyword>
<dbReference type="AlphaFoldDB" id="W1NGG3"/>
<dbReference type="FunFam" id="3.30.420.10:FF:000040">
    <property type="entry name" value="Exonuclease family protein"/>
    <property type="match status" value="1"/>
</dbReference>
<feature type="compositionally biased region" description="Low complexity" evidence="7">
    <location>
        <begin position="242"/>
        <end position="251"/>
    </location>
</feature>
<proteinExistence type="predicted"/>
<keyword evidence="4" id="KW-0378">Hydrolase</keyword>
<dbReference type="KEGG" id="atr:18422058"/>
<evidence type="ECO:0000256" key="6">
    <source>
        <dbReference type="ARBA" id="ARBA00022842"/>
    </source>
</evidence>
<dbReference type="InterPro" id="IPR036397">
    <property type="entry name" value="RNaseH_sf"/>
</dbReference>
<dbReference type="InterPro" id="IPR013520">
    <property type="entry name" value="Ribonucl_H"/>
</dbReference>
<feature type="region of interest" description="Disordered" evidence="7">
    <location>
        <begin position="212"/>
        <end position="269"/>
    </location>
</feature>
<evidence type="ECO:0000313" key="9">
    <source>
        <dbReference type="EMBL" id="ERM94571.1"/>
    </source>
</evidence>
<keyword evidence="6" id="KW-0460">Magnesium</keyword>
<dbReference type="Gramene" id="ERM94571">
    <property type="protein sequence ID" value="ERM94571"/>
    <property type="gene ID" value="AMTR_s00010p00268040"/>
</dbReference>
<evidence type="ECO:0000256" key="5">
    <source>
        <dbReference type="ARBA" id="ARBA00022839"/>
    </source>
</evidence>
<dbReference type="PANTHER" id="PTHR30231">
    <property type="entry name" value="DNA POLYMERASE III SUBUNIT EPSILON"/>
    <property type="match status" value="1"/>
</dbReference>
<keyword evidence="5" id="KW-0269">Exonuclease</keyword>
<feature type="domain" description="Exonuclease" evidence="8">
    <location>
        <begin position="21"/>
        <end position="196"/>
    </location>
</feature>
<dbReference type="STRING" id="13333.W1NGG3"/>
<dbReference type="SUPFAM" id="SSF53098">
    <property type="entry name" value="Ribonuclease H-like"/>
    <property type="match status" value="1"/>
</dbReference>
<dbReference type="Pfam" id="PF00929">
    <property type="entry name" value="RNase_T"/>
    <property type="match status" value="1"/>
</dbReference>
<protein>
    <recommendedName>
        <fullName evidence="8">Exonuclease domain-containing protein</fullName>
    </recommendedName>
</protein>
<reference evidence="10" key="1">
    <citation type="journal article" date="2013" name="Science">
        <title>The Amborella genome and the evolution of flowering plants.</title>
        <authorList>
            <consortium name="Amborella Genome Project"/>
        </authorList>
    </citation>
    <scope>NUCLEOTIDE SEQUENCE [LARGE SCALE GENOMIC DNA]</scope>
</reference>
<evidence type="ECO:0000256" key="7">
    <source>
        <dbReference type="SAM" id="MobiDB-lite"/>
    </source>
</evidence>
<evidence type="ECO:0000256" key="1">
    <source>
        <dbReference type="ARBA" id="ARBA00001946"/>
    </source>
</evidence>
<evidence type="ECO:0000256" key="4">
    <source>
        <dbReference type="ARBA" id="ARBA00022801"/>
    </source>
</evidence>
<evidence type="ECO:0000259" key="8">
    <source>
        <dbReference type="SMART" id="SM00479"/>
    </source>
</evidence>
<accession>W1NGG3</accession>
<dbReference type="OrthoDB" id="2018529at2759"/>
<dbReference type="InterPro" id="IPR012337">
    <property type="entry name" value="RNaseH-like_sf"/>
</dbReference>
<name>W1NGG3_AMBTC</name>